<sequence length="299" mass="33893">MIEMMFVIVAIGLFLLVFLLVPRDRKNIWKTVARPEGKRNKRNSRLVLPISLLRYVNAGELILEAKKVGWNISMFAPLLLYGSAFAGGLFGFILGSAMATVMGAFIGLSFPWFLLREKQYKHRDYMEQQVEQLITSVASIYSLNQNVAMSLSQASHDVDEPLRSMVERAALDYRSGRPLNDILDEMQQEVEVKGFDTFATVMKIIERSGGDASDVIKNTAHVIQQNRLLRAEMRTELADSRQEHKFLLIVAAVVLLLFRFTQPDFYLSFAGTILGEIVIGGMLLYMAWSVYRVDKITQV</sequence>
<keyword evidence="9" id="KW-1185">Reference proteome</keyword>
<evidence type="ECO:0000313" key="8">
    <source>
        <dbReference type="EMBL" id="AQS55664.1"/>
    </source>
</evidence>
<dbReference type="Proteomes" id="UP000188603">
    <property type="component" value="Chromosome"/>
</dbReference>
<evidence type="ECO:0000256" key="6">
    <source>
        <dbReference type="SAM" id="Phobius"/>
    </source>
</evidence>
<dbReference type="AlphaFoldDB" id="A0A1U9K6K3"/>
<dbReference type="PANTHER" id="PTHR35007">
    <property type="entry name" value="INTEGRAL MEMBRANE PROTEIN-RELATED"/>
    <property type="match status" value="1"/>
</dbReference>
<evidence type="ECO:0000313" key="9">
    <source>
        <dbReference type="Proteomes" id="UP000188603"/>
    </source>
</evidence>
<name>A0A1U9K6K3_9BACL</name>
<keyword evidence="5 6" id="KW-0472">Membrane</keyword>
<organism evidence="8 9">
    <name type="scientific">Novibacillus thermophilus</name>
    <dbReference type="NCBI Taxonomy" id="1471761"/>
    <lineage>
        <taxon>Bacteria</taxon>
        <taxon>Bacillati</taxon>
        <taxon>Bacillota</taxon>
        <taxon>Bacilli</taxon>
        <taxon>Bacillales</taxon>
        <taxon>Thermoactinomycetaceae</taxon>
        <taxon>Novibacillus</taxon>
    </lineage>
</organism>
<dbReference type="EMBL" id="CP019699">
    <property type="protein sequence ID" value="AQS55664.1"/>
    <property type="molecule type" value="Genomic_DNA"/>
</dbReference>
<reference evidence="8 9" key="1">
    <citation type="journal article" date="2015" name="Int. J. Syst. Evol. Microbiol.">
        <title>Novibacillus thermophilus gen. nov., sp. nov., a Gram-staining-negative and moderately thermophilic member of the family Thermoactinomycetaceae.</title>
        <authorList>
            <person name="Yang G."/>
            <person name="Chen J."/>
            <person name="Zhou S."/>
        </authorList>
    </citation>
    <scope>NUCLEOTIDE SEQUENCE [LARGE SCALE GENOMIC DNA]</scope>
    <source>
        <strain evidence="8 9">SG-1</strain>
    </source>
</reference>
<dbReference type="STRING" id="1471761.B0W44_07565"/>
<evidence type="ECO:0000256" key="4">
    <source>
        <dbReference type="ARBA" id="ARBA00022989"/>
    </source>
</evidence>
<dbReference type="GO" id="GO:0005886">
    <property type="term" value="C:plasma membrane"/>
    <property type="evidence" value="ECO:0007669"/>
    <property type="project" value="UniProtKB-SubCell"/>
</dbReference>
<evidence type="ECO:0000259" key="7">
    <source>
        <dbReference type="Pfam" id="PF00482"/>
    </source>
</evidence>
<dbReference type="Pfam" id="PF00482">
    <property type="entry name" value="T2SSF"/>
    <property type="match status" value="1"/>
</dbReference>
<keyword evidence="3 6" id="KW-0812">Transmembrane</keyword>
<gene>
    <name evidence="8" type="ORF">B0W44_07565</name>
</gene>
<evidence type="ECO:0000256" key="5">
    <source>
        <dbReference type="ARBA" id="ARBA00023136"/>
    </source>
</evidence>
<dbReference type="InterPro" id="IPR018076">
    <property type="entry name" value="T2SS_GspF_dom"/>
</dbReference>
<accession>A0A1U9K6K3</accession>
<evidence type="ECO:0000256" key="1">
    <source>
        <dbReference type="ARBA" id="ARBA00004651"/>
    </source>
</evidence>
<keyword evidence="4 6" id="KW-1133">Transmembrane helix</keyword>
<dbReference type="OrthoDB" id="9803381at2"/>
<feature type="transmembrane region" description="Helical" evidence="6">
    <location>
        <begin position="244"/>
        <end position="260"/>
    </location>
</feature>
<feature type="transmembrane region" description="Helical" evidence="6">
    <location>
        <begin position="83"/>
        <end position="115"/>
    </location>
</feature>
<protein>
    <recommendedName>
        <fullName evidence="7">Type II secretion system protein GspF domain-containing protein</fullName>
    </recommendedName>
</protein>
<dbReference type="RefSeq" id="WP_077719532.1">
    <property type="nucleotide sequence ID" value="NZ_CP019699.1"/>
</dbReference>
<feature type="transmembrane region" description="Helical" evidence="6">
    <location>
        <begin position="6"/>
        <end position="22"/>
    </location>
</feature>
<evidence type="ECO:0000256" key="3">
    <source>
        <dbReference type="ARBA" id="ARBA00022692"/>
    </source>
</evidence>
<feature type="domain" description="Type II secretion system protein GspF" evidence="7">
    <location>
        <begin position="136"/>
        <end position="258"/>
    </location>
</feature>
<dbReference type="KEGG" id="ntr:B0W44_07565"/>
<comment type="subcellular location">
    <subcellularLocation>
        <location evidence="1">Cell membrane</location>
        <topology evidence="1">Multi-pass membrane protein</topology>
    </subcellularLocation>
</comment>
<proteinExistence type="predicted"/>
<dbReference type="PANTHER" id="PTHR35007:SF1">
    <property type="entry name" value="PILUS ASSEMBLY PROTEIN"/>
    <property type="match status" value="1"/>
</dbReference>
<feature type="transmembrane region" description="Helical" evidence="6">
    <location>
        <begin position="266"/>
        <end position="288"/>
    </location>
</feature>
<evidence type="ECO:0000256" key="2">
    <source>
        <dbReference type="ARBA" id="ARBA00022475"/>
    </source>
</evidence>
<keyword evidence="2" id="KW-1003">Cell membrane</keyword>